<feature type="binding site" evidence="15">
    <location>
        <position position="172"/>
    </location>
    <ligand>
        <name>Zn(2+)</name>
        <dbReference type="ChEBI" id="CHEBI:29105"/>
        <label>1</label>
    </ligand>
</feature>
<evidence type="ECO:0000256" key="14">
    <source>
        <dbReference type="ARBA" id="ARBA00051301"/>
    </source>
</evidence>
<dbReference type="EMBL" id="LNYE01000029">
    <property type="protein sequence ID" value="KTD06133.1"/>
    <property type="molecule type" value="Genomic_DNA"/>
</dbReference>
<dbReference type="GO" id="GO:0009089">
    <property type="term" value="P:lysine biosynthetic process via diaminopimelate"/>
    <property type="evidence" value="ECO:0007669"/>
    <property type="project" value="UniProtKB-UniRule"/>
</dbReference>
<evidence type="ECO:0000313" key="19">
    <source>
        <dbReference type="Proteomes" id="UP000054691"/>
    </source>
</evidence>
<dbReference type="OrthoDB" id="9809784at2"/>
<comment type="function">
    <text evidence="15">Catalyzes the hydrolysis of N-succinyl-L,L-diaminopimelic acid (SDAP), forming succinate and LL-2,6-diaminopimelate (DAP), an intermediate involved in the bacterial biosynthesis of lysine and meso-diaminopimelic acid, an essential component of bacterial cell walls.</text>
</comment>
<dbReference type="CDD" id="cd03891">
    <property type="entry name" value="M20_DapE_proteobac"/>
    <property type="match status" value="1"/>
</dbReference>
<sequence>MTECLTPHHSGELQEILDKLISFPSITPEDAGCQEFMIQFLEQIGFTCQRMNQGPVSNFFASYGETGPLLVFAGHTDVVPIGEITKWLADPFVLENRDGMLYGRGVADMKGSLACMLLMAQRFVKTYPKFHGRLGFLITSAEEGEDYDMGTPYVMQVLASQGIHIDYCIVGEPSSTHTVGDVIKIGRRGSLSAKINVHGKQGHVAYPHLADNPIHKISPVLTQLTTTVWDQGNAHFPPTTMQITHLYSGGHAANIIPGELVLHLNFRYSTEHTHHALKEKVITTFLEYNLNPVIDWRLSGEPFLTDHGALLECCKEAIIELTGNSPELSTSGGTSDGRFIAPYGVEVIELGLVNATIHQVNECITLNQLYQLETLYFLICEKLFNNVSST</sequence>
<evidence type="ECO:0000259" key="16">
    <source>
        <dbReference type="Pfam" id="PF07687"/>
    </source>
</evidence>
<comment type="similarity">
    <text evidence="2 15">Belongs to the peptidase M20A family. DapE subfamily.</text>
</comment>
<dbReference type="RefSeq" id="WP_058500002.1">
    <property type="nucleotide sequence ID" value="NZ_CAAAHW010000001.1"/>
</dbReference>
<dbReference type="UniPathway" id="UPA00034">
    <property type="reaction ID" value="UER00021"/>
</dbReference>
<keyword evidence="7 15" id="KW-0479">Metal-binding</keyword>
<dbReference type="InterPro" id="IPR005941">
    <property type="entry name" value="DapE_proteobac"/>
</dbReference>
<evidence type="ECO:0000256" key="5">
    <source>
        <dbReference type="ARBA" id="ARBA00022391"/>
    </source>
</evidence>
<dbReference type="EMBL" id="UGOB01000001">
    <property type="protein sequence ID" value="STX42927.1"/>
    <property type="molecule type" value="Genomic_DNA"/>
</dbReference>
<dbReference type="GO" id="GO:0006526">
    <property type="term" value="P:L-arginine biosynthetic process"/>
    <property type="evidence" value="ECO:0007669"/>
    <property type="project" value="TreeGrafter"/>
</dbReference>
<dbReference type="PANTHER" id="PTHR43808">
    <property type="entry name" value="ACETYLORNITHINE DEACETYLASE"/>
    <property type="match status" value="1"/>
</dbReference>
<comment type="cofactor">
    <cofactor evidence="15">
        <name>Zn(2+)</name>
        <dbReference type="ChEBI" id="CHEBI:29105"/>
    </cofactor>
    <cofactor evidence="15">
        <name>Co(2+)</name>
        <dbReference type="ChEBI" id="CHEBI:48828"/>
    </cofactor>
    <text evidence="15">Binds 2 Zn(2+) or Co(2+) ions per subunit.</text>
</comment>
<evidence type="ECO:0000256" key="4">
    <source>
        <dbReference type="ARBA" id="ARBA00011921"/>
    </source>
</evidence>
<protein>
    <recommendedName>
        <fullName evidence="5 15">Succinyl-diaminopimelate desuccinylase</fullName>
        <shortName evidence="15">SDAP desuccinylase</shortName>
        <ecNumber evidence="4 15">3.5.1.18</ecNumber>
    </recommendedName>
    <alternativeName>
        <fullName evidence="13 15">N-succinyl-LL-2,6-diaminoheptanedioate amidohydrolase</fullName>
    </alternativeName>
</protein>
<dbReference type="NCBIfam" id="NF009557">
    <property type="entry name" value="PRK13009.1"/>
    <property type="match status" value="1"/>
</dbReference>
<comment type="catalytic activity">
    <reaction evidence="14 15">
        <text>N-succinyl-(2S,6S)-2,6-diaminopimelate + H2O = (2S,6S)-2,6-diaminopimelate + succinate</text>
        <dbReference type="Rhea" id="RHEA:22608"/>
        <dbReference type="ChEBI" id="CHEBI:15377"/>
        <dbReference type="ChEBI" id="CHEBI:30031"/>
        <dbReference type="ChEBI" id="CHEBI:57609"/>
        <dbReference type="ChEBI" id="CHEBI:58087"/>
        <dbReference type="EC" id="3.5.1.18"/>
    </reaction>
</comment>
<evidence type="ECO:0000256" key="10">
    <source>
        <dbReference type="ARBA" id="ARBA00022915"/>
    </source>
</evidence>
<comment type="pathway">
    <text evidence="1 15">Amino-acid biosynthesis; L-lysine biosynthesis via DAP pathway; LL-2,6-diaminopimelate from (S)-tetrahydrodipicolinate (succinylase route): step 3/3.</text>
</comment>
<dbReference type="GO" id="GO:0008777">
    <property type="term" value="F:acetylornithine deacetylase activity"/>
    <property type="evidence" value="ECO:0007669"/>
    <property type="project" value="TreeGrafter"/>
</dbReference>
<dbReference type="GO" id="GO:0009014">
    <property type="term" value="F:succinyl-diaminopimelate desuccinylase activity"/>
    <property type="evidence" value="ECO:0007669"/>
    <property type="project" value="UniProtKB-UniRule"/>
</dbReference>
<evidence type="ECO:0000256" key="3">
    <source>
        <dbReference type="ARBA" id="ARBA00011738"/>
    </source>
</evidence>
<dbReference type="SUPFAM" id="SSF55031">
    <property type="entry name" value="Bacterial exopeptidase dimerisation domain"/>
    <property type="match status" value="1"/>
</dbReference>
<gene>
    <name evidence="15 18" type="primary">dapE</name>
    <name evidence="17" type="ORF">Lgra_2910</name>
    <name evidence="18" type="ORF">NCTC12388_00870</name>
</gene>
<keyword evidence="12 15" id="KW-0170">Cobalt</keyword>
<dbReference type="InterPro" id="IPR050072">
    <property type="entry name" value="Peptidase_M20A"/>
</dbReference>
<feature type="active site" evidence="15">
    <location>
        <position position="77"/>
    </location>
</feature>
<dbReference type="Pfam" id="PF01546">
    <property type="entry name" value="Peptidase_M20"/>
    <property type="match status" value="1"/>
</dbReference>
<dbReference type="HAMAP" id="MF_01690">
    <property type="entry name" value="DapE"/>
    <property type="match status" value="1"/>
</dbReference>
<evidence type="ECO:0000256" key="2">
    <source>
        <dbReference type="ARBA" id="ARBA00006746"/>
    </source>
</evidence>
<keyword evidence="11 15" id="KW-0457">Lysine biosynthesis</keyword>
<name>A0A378J7P2_9GAMM</name>
<dbReference type="SUPFAM" id="SSF53187">
    <property type="entry name" value="Zn-dependent exopeptidases"/>
    <property type="match status" value="1"/>
</dbReference>
<dbReference type="EC" id="3.5.1.18" evidence="4 15"/>
<evidence type="ECO:0000256" key="8">
    <source>
        <dbReference type="ARBA" id="ARBA00022801"/>
    </source>
</evidence>
<feature type="domain" description="Peptidase M20 dimerisation" evidence="16">
    <location>
        <begin position="185"/>
        <end position="283"/>
    </location>
</feature>
<dbReference type="GO" id="GO:0008270">
    <property type="term" value="F:zinc ion binding"/>
    <property type="evidence" value="ECO:0007669"/>
    <property type="project" value="UniProtKB-UniRule"/>
</dbReference>
<evidence type="ECO:0000256" key="9">
    <source>
        <dbReference type="ARBA" id="ARBA00022833"/>
    </source>
</evidence>
<dbReference type="Proteomes" id="UP000254476">
    <property type="component" value="Unassembled WGS sequence"/>
</dbReference>
<evidence type="ECO:0000256" key="15">
    <source>
        <dbReference type="HAMAP-Rule" id="MF_01690"/>
    </source>
</evidence>
<dbReference type="NCBIfam" id="TIGR01246">
    <property type="entry name" value="dapE_proteo"/>
    <property type="match status" value="1"/>
</dbReference>
<reference evidence="17 19" key="1">
    <citation type="submission" date="2015-11" db="EMBL/GenBank/DDBJ databases">
        <title>Genomic analysis of 38 Legionella species identifies large and diverse effector repertoires.</title>
        <authorList>
            <person name="Burstein D."/>
            <person name="Amaro F."/>
            <person name="Zusman T."/>
            <person name="Lifshitz Z."/>
            <person name="Cohen O."/>
            <person name="Gilbert J.A."/>
            <person name="Pupko T."/>
            <person name="Shuman H.A."/>
            <person name="Segal G."/>
        </authorList>
    </citation>
    <scope>NUCLEOTIDE SEQUENCE [LARGE SCALE GENOMIC DNA]</scope>
    <source>
        <strain evidence="17 19">Lyon 8420412</strain>
    </source>
</reference>
<dbReference type="InterPro" id="IPR036264">
    <property type="entry name" value="Bact_exopeptidase_dim_dom"/>
</dbReference>
<comment type="subunit">
    <text evidence="3 15">Homodimer.</text>
</comment>
<dbReference type="AlphaFoldDB" id="A0A378J7P2"/>
<feature type="binding site" evidence="15">
    <location>
        <position position="75"/>
    </location>
    <ligand>
        <name>Zn(2+)</name>
        <dbReference type="ChEBI" id="CHEBI:29105"/>
        <label>1</label>
    </ligand>
</feature>
<dbReference type="Proteomes" id="UP000054691">
    <property type="component" value="Unassembled WGS sequence"/>
</dbReference>
<feature type="binding site" evidence="15">
    <location>
        <position position="143"/>
    </location>
    <ligand>
        <name>Zn(2+)</name>
        <dbReference type="ChEBI" id="CHEBI:29105"/>
        <label>2</label>
    </ligand>
</feature>
<evidence type="ECO:0000313" key="20">
    <source>
        <dbReference type="Proteomes" id="UP000254476"/>
    </source>
</evidence>
<evidence type="ECO:0000256" key="7">
    <source>
        <dbReference type="ARBA" id="ARBA00022723"/>
    </source>
</evidence>
<dbReference type="InterPro" id="IPR011650">
    <property type="entry name" value="Peptidase_M20_dimer"/>
</dbReference>
<dbReference type="InterPro" id="IPR002933">
    <property type="entry name" value="Peptidase_M20"/>
</dbReference>
<evidence type="ECO:0000256" key="1">
    <source>
        <dbReference type="ARBA" id="ARBA00005130"/>
    </source>
</evidence>
<keyword evidence="19" id="KW-1185">Reference proteome</keyword>
<keyword evidence="9 15" id="KW-0862">Zinc</keyword>
<dbReference type="Pfam" id="PF07687">
    <property type="entry name" value="M20_dimer"/>
    <property type="match status" value="1"/>
</dbReference>
<keyword evidence="8 15" id="KW-0378">Hydrolase</keyword>
<accession>A0A378J7P2</accession>
<dbReference type="GO" id="GO:0019877">
    <property type="term" value="P:diaminopimelate biosynthetic process"/>
    <property type="evidence" value="ECO:0007669"/>
    <property type="project" value="UniProtKB-UniRule"/>
</dbReference>
<feature type="binding site" evidence="15">
    <location>
        <position position="108"/>
    </location>
    <ligand>
        <name>Zn(2+)</name>
        <dbReference type="ChEBI" id="CHEBI:29105"/>
        <label>2</label>
    </ligand>
</feature>
<dbReference type="GO" id="GO:0050897">
    <property type="term" value="F:cobalt ion binding"/>
    <property type="evidence" value="ECO:0007669"/>
    <property type="project" value="UniProtKB-UniRule"/>
</dbReference>
<keyword evidence="10 15" id="KW-0220">Diaminopimelate biosynthesis</keyword>
<evidence type="ECO:0000313" key="17">
    <source>
        <dbReference type="EMBL" id="KTD06133.1"/>
    </source>
</evidence>
<proteinExistence type="inferred from homology"/>
<dbReference type="PANTHER" id="PTHR43808:SF31">
    <property type="entry name" value="N-ACETYL-L-CITRULLINE DEACETYLASE"/>
    <property type="match status" value="1"/>
</dbReference>
<reference evidence="18 20" key="2">
    <citation type="submission" date="2018-06" db="EMBL/GenBank/DDBJ databases">
        <authorList>
            <consortium name="Pathogen Informatics"/>
            <person name="Doyle S."/>
        </authorList>
    </citation>
    <scope>NUCLEOTIDE SEQUENCE [LARGE SCALE GENOMIC DNA]</scope>
    <source>
        <strain evidence="18 20">NCTC12388</strain>
    </source>
</reference>
<dbReference type="Gene3D" id="3.40.630.10">
    <property type="entry name" value="Zn peptidases"/>
    <property type="match status" value="2"/>
</dbReference>
<evidence type="ECO:0000256" key="11">
    <source>
        <dbReference type="ARBA" id="ARBA00023154"/>
    </source>
</evidence>
<evidence type="ECO:0000256" key="6">
    <source>
        <dbReference type="ARBA" id="ARBA00022605"/>
    </source>
</evidence>
<feature type="binding site" evidence="15">
    <location>
        <position position="108"/>
    </location>
    <ligand>
        <name>Zn(2+)</name>
        <dbReference type="ChEBI" id="CHEBI:29105"/>
        <label>1</label>
    </ligand>
</feature>
<keyword evidence="6 15" id="KW-0028">Amino-acid biosynthesis</keyword>
<feature type="active site" description="Proton acceptor" evidence="15">
    <location>
        <position position="142"/>
    </location>
</feature>
<evidence type="ECO:0000313" key="18">
    <source>
        <dbReference type="EMBL" id="STX42927.1"/>
    </source>
</evidence>
<feature type="binding site" evidence="15">
    <location>
        <position position="358"/>
    </location>
    <ligand>
        <name>Zn(2+)</name>
        <dbReference type="ChEBI" id="CHEBI:29105"/>
        <label>2</label>
    </ligand>
</feature>
<organism evidence="18 20">
    <name type="scientific">Legionella gratiana</name>
    <dbReference type="NCBI Taxonomy" id="45066"/>
    <lineage>
        <taxon>Bacteria</taxon>
        <taxon>Pseudomonadati</taxon>
        <taxon>Pseudomonadota</taxon>
        <taxon>Gammaproteobacteria</taxon>
        <taxon>Legionellales</taxon>
        <taxon>Legionellaceae</taxon>
        <taxon>Legionella</taxon>
    </lineage>
</organism>
<evidence type="ECO:0000256" key="13">
    <source>
        <dbReference type="ARBA" id="ARBA00031891"/>
    </source>
</evidence>
<evidence type="ECO:0000256" key="12">
    <source>
        <dbReference type="ARBA" id="ARBA00023285"/>
    </source>
</evidence>
<dbReference type="STRING" id="45066.Lgra_2910"/>